<feature type="domain" description="Tyr recombinase" evidence="5">
    <location>
        <begin position="178"/>
        <end position="350"/>
    </location>
</feature>
<name>A0ABP9HQT2_9FLAO</name>
<dbReference type="PROSITE" id="PS51898">
    <property type="entry name" value="TYR_RECOMBINASE"/>
    <property type="match status" value="1"/>
</dbReference>
<gene>
    <name evidence="6" type="ORF">GCM10023315_28800</name>
</gene>
<evidence type="ECO:0000256" key="3">
    <source>
        <dbReference type="ARBA" id="ARBA00023125"/>
    </source>
</evidence>
<dbReference type="InterPro" id="IPR004107">
    <property type="entry name" value="Integrase_SAM-like_N"/>
</dbReference>
<keyword evidence="2" id="KW-0229">DNA integration</keyword>
<keyword evidence="7" id="KW-1185">Reference proteome</keyword>
<dbReference type="InterPro" id="IPR011010">
    <property type="entry name" value="DNA_brk_join_enz"/>
</dbReference>
<comment type="caution">
    <text evidence="6">The sequence shown here is derived from an EMBL/GenBank/DDBJ whole genome shotgun (WGS) entry which is preliminary data.</text>
</comment>
<dbReference type="Proteomes" id="UP001501692">
    <property type="component" value="Unassembled WGS sequence"/>
</dbReference>
<dbReference type="Gene3D" id="1.10.443.10">
    <property type="entry name" value="Intergrase catalytic core"/>
    <property type="match status" value="1"/>
</dbReference>
<keyword evidence="4" id="KW-0233">DNA recombination</keyword>
<sequence length="355" mass="41681">MNLTNYDFKLGVHKNKNVIWIVFDYNKQIQTELQKQFPSSKYSATNKCWYLPDLPAIRKTLKMQQELPGKKLLNNIHHINQQAFIDYRNQLQIKSYSINTQRMYLSEFAELLYLINDYPVQDLNPKRLKDYFLYCVQHLKMKERKMNGKINAVKFYFEQVIHRPKMFFDIPRPKKPSTLPKLLSKYEIKRIINATTNLKHKIAIKLCYGMGLRVSEVVNIKLHHINSSRMVVHIVGAKGKKDRYVPLPSTILNELRTYYTIYKPNEYLFEGQYGGSYSKSSLQQIFKKALRKAGVNKKIGIHGLRHSYATHLLESGADLRFIQELLGHHSIKTTQLYTKVSQGHMRKIKSPLDSL</sequence>
<keyword evidence="3" id="KW-0238">DNA-binding</keyword>
<organism evidence="6 7">
    <name type="scientific">Algibacter aquimarinus</name>
    <dbReference type="NCBI Taxonomy" id="1136748"/>
    <lineage>
        <taxon>Bacteria</taxon>
        <taxon>Pseudomonadati</taxon>
        <taxon>Bacteroidota</taxon>
        <taxon>Flavobacteriia</taxon>
        <taxon>Flavobacteriales</taxon>
        <taxon>Flavobacteriaceae</taxon>
        <taxon>Algibacter</taxon>
    </lineage>
</organism>
<reference evidence="7" key="1">
    <citation type="journal article" date="2019" name="Int. J. Syst. Evol. Microbiol.">
        <title>The Global Catalogue of Microorganisms (GCM) 10K type strain sequencing project: providing services to taxonomists for standard genome sequencing and annotation.</title>
        <authorList>
            <consortium name="The Broad Institute Genomics Platform"/>
            <consortium name="The Broad Institute Genome Sequencing Center for Infectious Disease"/>
            <person name="Wu L."/>
            <person name="Ma J."/>
        </authorList>
    </citation>
    <scope>NUCLEOTIDE SEQUENCE [LARGE SCALE GENOMIC DNA]</scope>
    <source>
        <strain evidence="7">JCM 18287</strain>
    </source>
</reference>
<dbReference type="Pfam" id="PF13495">
    <property type="entry name" value="Phage_int_SAM_4"/>
    <property type="match status" value="1"/>
</dbReference>
<evidence type="ECO:0000256" key="4">
    <source>
        <dbReference type="ARBA" id="ARBA00023172"/>
    </source>
</evidence>
<dbReference type="InterPro" id="IPR050090">
    <property type="entry name" value="Tyrosine_recombinase_XerCD"/>
</dbReference>
<evidence type="ECO:0000313" key="7">
    <source>
        <dbReference type="Proteomes" id="UP001501692"/>
    </source>
</evidence>
<dbReference type="Pfam" id="PF00589">
    <property type="entry name" value="Phage_integrase"/>
    <property type="match status" value="1"/>
</dbReference>
<dbReference type="PANTHER" id="PTHR30349:SF64">
    <property type="entry name" value="PROPHAGE INTEGRASE INTD-RELATED"/>
    <property type="match status" value="1"/>
</dbReference>
<dbReference type="PANTHER" id="PTHR30349">
    <property type="entry name" value="PHAGE INTEGRASE-RELATED"/>
    <property type="match status" value="1"/>
</dbReference>
<dbReference type="InterPro" id="IPR010998">
    <property type="entry name" value="Integrase_recombinase_N"/>
</dbReference>
<dbReference type="RefSeq" id="WP_345170135.1">
    <property type="nucleotide sequence ID" value="NZ_BAABJK010000009.1"/>
</dbReference>
<evidence type="ECO:0000256" key="2">
    <source>
        <dbReference type="ARBA" id="ARBA00022908"/>
    </source>
</evidence>
<evidence type="ECO:0000259" key="5">
    <source>
        <dbReference type="PROSITE" id="PS51898"/>
    </source>
</evidence>
<protein>
    <submittedName>
        <fullName evidence="6">Site-specific integrase</fullName>
    </submittedName>
</protein>
<dbReference type="SUPFAM" id="SSF56349">
    <property type="entry name" value="DNA breaking-rejoining enzymes"/>
    <property type="match status" value="1"/>
</dbReference>
<dbReference type="InterPro" id="IPR013762">
    <property type="entry name" value="Integrase-like_cat_sf"/>
</dbReference>
<evidence type="ECO:0000313" key="6">
    <source>
        <dbReference type="EMBL" id="GAA4976200.1"/>
    </source>
</evidence>
<proteinExistence type="inferred from homology"/>
<comment type="similarity">
    <text evidence="1">Belongs to the 'phage' integrase family.</text>
</comment>
<accession>A0ABP9HQT2</accession>
<dbReference type="InterPro" id="IPR002104">
    <property type="entry name" value="Integrase_catalytic"/>
</dbReference>
<evidence type="ECO:0000256" key="1">
    <source>
        <dbReference type="ARBA" id="ARBA00008857"/>
    </source>
</evidence>
<dbReference type="EMBL" id="BAABJK010000009">
    <property type="protein sequence ID" value="GAA4976200.1"/>
    <property type="molecule type" value="Genomic_DNA"/>
</dbReference>
<dbReference type="Gene3D" id="1.10.150.130">
    <property type="match status" value="1"/>
</dbReference>